<feature type="compositionally biased region" description="Basic and acidic residues" evidence="7">
    <location>
        <begin position="582"/>
        <end position="596"/>
    </location>
</feature>
<dbReference type="RefSeq" id="XP_002181914.1">
    <property type="nucleotide sequence ID" value="XM_002181878.1"/>
</dbReference>
<dbReference type="GO" id="GO:0005886">
    <property type="term" value="C:plasma membrane"/>
    <property type="evidence" value="ECO:0007669"/>
    <property type="project" value="UniProtKB-SubCell"/>
</dbReference>
<evidence type="ECO:0000256" key="5">
    <source>
        <dbReference type="ARBA" id="ARBA00022989"/>
    </source>
</evidence>
<evidence type="ECO:0000256" key="4">
    <source>
        <dbReference type="ARBA" id="ARBA00022692"/>
    </source>
</evidence>
<dbReference type="eggNOG" id="ENOG502QQ3I">
    <property type="taxonomic scope" value="Eukaryota"/>
</dbReference>
<dbReference type="OrthoDB" id="67833at2759"/>
<feature type="compositionally biased region" description="Acidic residues" evidence="7">
    <location>
        <begin position="597"/>
        <end position="606"/>
    </location>
</feature>
<accession>B7G4H1</accession>
<dbReference type="Proteomes" id="UP000000759">
    <property type="component" value="Chromosome 14"/>
</dbReference>
<dbReference type="PANTHER" id="PTHR10010">
    <property type="entry name" value="SOLUTE CARRIER FAMILY 34 SODIUM PHOSPHATE , MEMBER 2-RELATED"/>
    <property type="match status" value="1"/>
</dbReference>
<feature type="transmembrane region" description="Helical" evidence="8">
    <location>
        <begin position="483"/>
        <end position="509"/>
    </location>
</feature>
<organism evidence="9 10">
    <name type="scientific">Phaeodactylum tricornutum (strain CCAP 1055/1)</name>
    <dbReference type="NCBI Taxonomy" id="556484"/>
    <lineage>
        <taxon>Eukaryota</taxon>
        <taxon>Sar</taxon>
        <taxon>Stramenopiles</taxon>
        <taxon>Ochrophyta</taxon>
        <taxon>Bacillariophyta</taxon>
        <taxon>Bacillariophyceae</taxon>
        <taxon>Bacillariophycidae</taxon>
        <taxon>Naviculales</taxon>
        <taxon>Phaeodactylaceae</taxon>
        <taxon>Phaeodactylum</taxon>
    </lineage>
</organism>
<reference evidence="9 10" key="1">
    <citation type="journal article" date="2008" name="Nature">
        <title>The Phaeodactylum genome reveals the evolutionary history of diatom genomes.</title>
        <authorList>
            <person name="Bowler C."/>
            <person name="Allen A.E."/>
            <person name="Badger J.H."/>
            <person name="Grimwood J."/>
            <person name="Jabbari K."/>
            <person name="Kuo A."/>
            <person name="Maheswari U."/>
            <person name="Martens C."/>
            <person name="Maumus F."/>
            <person name="Otillar R.P."/>
            <person name="Rayko E."/>
            <person name="Salamov A."/>
            <person name="Vandepoele K."/>
            <person name="Beszteri B."/>
            <person name="Gruber A."/>
            <person name="Heijde M."/>
            <person name="Katinka M."/>
            <person name="Mock T."/>
            <person name="Valentin K."/>
            <person name="Verret F."/>
            <person name="Berges J.A."/>
            <person name="Brownlee C."/>
            <person name="Cadoret J.P."/>
            <person name="Chiovitti A."/>
            <person name="Choi C.J."/>
            <person name="Coesel S."/>
            <person name="De Martino A."/>
            <person name="Detter J.C."/>
            <person name="Durkin C."/>
            <person name="Falciatore A."/>
            <person name="Fournet J."/>
            <person name="Haruta M."/>
            <person name="Huysman M.J."/>
            <person name="Jenkins B.D."/>
            <person name="Jiroutova K."/>
            <person name="Jorgensen R.E."/>
            <person name="Joubert Y."/>
            <person name="Kaplan A."/>
            <person name="Kroger N."/>
            <person name="Kroth P.G."/>
            <person name="La Roche J."/>
            <person name="Lindquist E."/>
            <person name="Lommer M."/>
            <person name="Martin-Jezequel V."/>
            <person name="Lopez P.J."/>
            <person name="Lucas S."/>
            <person name="Mangogna M."/>
            <person name="McGinnis K."/>
            <person name="Medlin L.K."/>
            <person name="Montsant A."/>
            <person name="Oudot-Le Secq M.P."/>
            <person name="Napoli C."/>
            <person name="Obornik M."/>
            <person name="Parker M.S."/>
            <person name="Petit J.L."/>
            <person name="Porcel B.M."/>
            <person name="Poulsen N."/>
            <person name="Robison M."/>
            <person name="Rychlewski L."/>
            <person name="Rynearson T.A."/>
            <person name="Schmutz J."/>
            <person name="Shapiro H."/>
            <person name="Siaut M."/>
            <person name="Stanley M."/>
            <person name="Sussman M.R."/>
            <person name="Taylor A.R."/>
            <person name="Vardi A."/>
            <person name="von Dassow P."/>
            <person name="Vyverman W."/>
            <person name="Willis A."/>
            <person name="Wyrwicz L.S."/>
            <person name="Rokhsar D.S."/>
            <person name="Weissenbach J."/>
            <person name="Armbrust E.V."/>
            <person name="Green B.R."/>
            <person name="Van de Peer Y."/>
            <person name="Grigoriev I.V."/>
        </authorList>
    </citation>
    <scope>NUCLEOTIDE SEQUENCE [LARGE SCALE GENOMIC DNA]</scope>
    <source>
        <strain evidence="9 10">CCAP 1055/1</strain>
    </source>
</reference>
<dbReference type="InParanoid" id="B7G4H1"/>
<feature type="transmembrane region" description="Helical" evidence="8">
    <location>
        <begin position="87"/>
        <end position="108"/>
    </location>
</feature>
<keyword evidence="6 8" id="KW-0472">Membrane</keyword>
<dbReference type="Pfam" id="PF02690">
    <property type="entry name" value="Na_Pi_cotrans"/>
    <property type="match status" value="2"/>
</dbReference>
<dbReference type="InterPro" id="IPR003841">
    <property type="entry name" value="Na/Pi_transpt"/>
</dbReference>
<protein>
    <submittedName>
        <fullName evidence="9">Uncharacterized protein</fullName>
    </submittedName>
</protein>
<dbReference type="GO" id="GO:0005436">
    <property type="term" value="F:sodium:phosphate symporter activity"/>
    <property type="evidence" value="ECO:0007669"/>
    <property type="project" value="InterPro"/>
</dbReference>
<dbReference type="OMA" id="FTAKCCC"/>
<dbReference type="STRING" id="556484.B7G4H1"/>
<dbReference type="GeneID" id="7202857"/>
<dbReference type="AlphaFoldDB" id="B7G4H1"/>
<gene>
    <name evidence="9" type="ORF">PHATRDRAFT_47667</name>
</gene>
<evidence type="ECO:0000256" key="8">
    <source>
        <dbReference type="SAM" id="Phobius"/>
    </source>
</evidence>
<dbReference type="KEGG" id="pti:PHATRDRAFT_47667"/>
<feature type="transmembrane region" description="Helical" evidence="8">
    <location>
        <begin position="515"/>
        <end position="536"/>
    </location>
</feature>
<sequence length="606" mass="65728">MSNAQFFCARNQHHYPKPKDWLTNRNYEQNDVEAMEVDKATEAKSRKDRPTGSIHFGDTDFDVDEQVGDATWAEVCNACCVHSGQEWAMIALGIFLVCFFLYFFLLGLDLLGNGAKVMCGCTAGELFGDDTNPIAGLMVGILATVLLQSSSTTTSIVVSLVGSAVSVRQGIYMIMGANIGTSVTNTIVAMGQMGDGDQLERAFAGATVHDMFNFLSVAILLPVEVITGYLYRLTKAMVKNVNLEDGDSWDGPIKKMVDPLTDKIIISNSKIIKSVALGEATCDVGGGFYPMNCTEDTYLGCGKAFGLISCSKTSGDCPAFFQGDASAKDDKVSGGVVFFIAIVILFVCLAGLVTVLQKLLLGMSTRVVYKATDINGYLAIAIGAGLTMIVQSSSITTSALTPLVGMGALRLEQMLPLTLGANIGTTLTAILSALVSASKDSLQVALAHLFFNLTGILIWYPVPFMRHVPLEAARRLGKLTRVWRGFPIVYIAVMFFLIPLLLLGLSSLFDDGSKGFTVLGSFLTILLFLVIIYTVYWCRYKDGQQKCANCMAEREKKRVVIKELPEDMAYLKEHMKRLIEHTGLPEDEDVPAKDESPDTSDAEVDA</sequence>
<feature type="transmembrane region" description="Helical" evidence="8">
    <location>
        <begin position="211"/>
        <end position="231"/>
    </location>
</feature>
<evidence type="ECO:0000256" key="1">
    <source>
        <dbReference type="ARBA" id="ARBA00004651"/>
    </source>
</evidence>
<feature type="transmembrane region" description="Helical" evidence="8">
    <location>
        <begin position="336"/>
        <end position="356"/>
    </location>
</feature>
<reference evidence="10" key="2">
    <citation type="submission" date="2008-08" db="EMBL/GenBank/DDBJ databases">
        <authorList>
            <consortium name="Diatom Consortium"/>
            <person name="Grigoriev I."/>
            <person name="Grimwood J."/>
            <person name="Kuo A."/>
            <person name="Otillar R.P."/>
            <person name="Salamov A."/>
            <person name="Detter J.C."/>
            <person name="Lindquist E."/>
            <person name="Shapiro H."/>
            <person name="Lucas S."/>
            <person name="Glavina del Rio T."/>
            <person name="Pitluck S."/>
            <person name="Rokhsar D."/>
            <person name="Bowler C."/>
        </authorList>
    </citation>
    <scope>GENOME REANNOTATION</scope>
    <source>
        <strain evidence="10">CCAP 1055/1</strain>
    </source>
</reference>
<evidence type="ECO:0000256" key="3">
    <source>
        <dbReference type="ARBA" id="ARBA00022475"/>
    </source>
</evidence>
<feature type="transmembrane region" description="Helical" evidence="8">
    <location>
        <begin position="415"/>
        <end position="435"/>
    </location>
</feature>
<keyword evidence="10" id="KW-1185">Reference proteome</keyword>
<comment type="subcellular location">
    <subcellularLocation>
        <location evidence="1">Cell membrane</location>
        <topology evidence="1">Multi-pass membrane protein</topology>
    </subcellularLocation>
</comment>
<comment type="similarity">
    <text evidence="2">Belongs to the SLC34A transporter family.</text>
</comment>
<feature type="transmembrane region" description="Helical" evidence="8">
    <location>
        <begin position="134"/>
        <end position="158"/>
    </location>
</feature>
<feature type="transmembrane region" description="Helical" evidence="8">
    <location>
        <begin position="170"/>
        <end position="191"/>
    </location>
</feature>
<dbReference type="HOGENOM" id="CLU_025063_2_0_1"/>
<proteinExistence type="inferred from homology"/>
<name>B7G4H1_PHATC</name>
<dbReference type="PANTHER" id="PTHR10010:SF46">
    <property type="entry name" value="SODIUM-DEPENDENT PHOSPHATE TRANSPORT PROTEIN 2B"/>
    <property type="match status" value="1"/>
</dbReference>
<evidence type="ECO:0000256" key="7">
    <source>
        <dbReference type="SAM" id="MobiDB-lite"/>
    </source>
</evidence>
<feature type="transmembrane region" description="Helical" evidence="8">
    <location>
        <begin position="441"/>
        <end position="462"/>
    </location>
</feature>
<keyword evidence="3" id="KW-1003">Cell membrane</keyword>
<evidence type="ECO:0000313" key="9">
    <source>
        <dbReference type="EMBL" id="EEC46454.1"/>
    </source>
</evidence>
<dbReference type="PaxDb" id="2850-Phatr47667"/>
<evidence type="ECO:0000256" key="6">
    <source>
        <dbReference type="ARBA" id="ARBA00023136"/>
    </source>
</evidence>
<evidence type="ECO:0000256" key="2">
    <source>
        <dbReference type="ARBA" id="ARBA00005808"/>
    </source>
</evidence>
<keyword evidence="4 8" id="KW-0812">Transmembrane</keyword>
<dbReference type="NCBIfam" id="NF037997">
    <property type="entry name" value="Na_Pi_symport"/>
    <property type="match status" value="1"/>
</dbReference>
<evidence type="ECO:0000313" key="10">
    <source>
        <dbReference type="Proteomes" id="UP000000759"/>
    </source>
</evidence>
<dbReference type="EMBL" id="CM000616">
    <property type="protein sequence ID" value="EEC46454.1"/>
    <property type="molecule type" value="Genomic_DNA"/>
</dbReference>
<keyword evidence="5 8" id="KW-1133">Transmembrane helix</keyword>
<feature type="transmembrane region" description="Helical" evidence="8">
    <location>
        <begin position="376"/>
        <end position="403"/>
    </location>
</feature>
<dbReference type="SMR" id="B7G4H1"/>
<dbReference type="GO" id="GO:0044341">
    <property type="term" value="P:sodium-dependent phosphate transport"/>
    <property type="evidence" value="ECO:0007669"/>
    <property type="project" value="InterPro"/>
</dbReference>
<feature type="region of interest" description="Disordered" evidence="7">
    <location>
        <begin position="582"/>
        <end position="606"/>
    </location>
</feature>